<keyword evidence="2" id="KW-0808">Transferase</keyword>
<accession>L7VZ62</accession>
<name>L7VZ62_9BACT</name>
<dbReference type="EMBL" id="JX649912">
    <property type="protein sequence ID" value="AGC72796.1"/>
    <property type="molecule type" value="Genomic_DNA"/>
</dbReference>
<protein>
    <submittedName>
        <fullName evidence="2">GCN5-related N-acetyltransferase</fullName>
    </submittedName>
</protein>
<dbReference type="InterPro" id="IPR000182">
    <property type="entry name" value="GNAT_dom"/>
</dbReference>
<dbReference type="InterPro" id="IPR051531">
    <property type="entry name" value="N-acetyltransferase"/>
</dbReference>
<proteinExistence type="predicted"/>
<dbReference type="Gene3D" id="3.40.630.30">
    <property type="match status" value="1"/>
</dbReference>
<evidence type="ECO:0000313" key="2">
    <source>
        <dbReference type="EMBL" id="AGC72796.1"/>
    </source>
</evidence>
<organism evidence="2">
    <name type="scientific">uncultured bacterium A1Q1_fos_485</name>
    <dbReference type="NCBI Taxonomy" id="1256576"/>
    <lineage>
        <taxon>Bacteria</taxon>
        <taxon>environmental samples</taxon>
    </lineage>
</organism>
<dbReference type="PROSITE" id="PS51186">
    <property type="entry name" value="GNAT"/>
    <property type="match status" value="1"/>
</dbReference>
<sequence>MQIETRRLLIRDFTAADFDAVYAYGSDPEVVRYMVFPLSTPESTYEHLARCMAQVHQQPRTSYDLGVALKATNQVIGGISLGVTDRHRGEGAFSYLFNRSVWGQGYATEALRVMVRFGFAQLALTRLADSCDVRNIASARVMEKCGFRCEAERDGERFYALTVAEWQKMRHHESF</sequence>
<dbReference type="AlphaFoldDB" id="L7VZ62"/>
<dbReference type="InterPro" id="IPR016181">
    <property type="entry name" value="Acyl_CoA_acyltransferase"/>
</dbReference>
<feature type="domain" description="N-acetyltransferase" evidence="1">
    <location>
        <begin position="8"/>
        <end position="170"/>
    </location>
</feature>
<dbReference type="PANTHER" id="PTHR43792">
    <property type="entry name" value="GNAT FAMILY, PUTATIVE (AFU_ORTHOLOGUE AFUA_3G00765)-RELATED-RELATED"/>
    <property type="match status" value="1"/>
</dbReference>
<dbReference type="GO" id="GO:0016747">
    <property type="term" value="F:acyltransferase activity, transferring groups other than amino-acyl groups"/>
    <property type="evidence" value="ECO:0007669"/>
    <property type="project" value="InterPro"/>
</dbReference>
<reference evidence="2" key="1">
    <citation type="submission" date="2012-09" db="EMBL/GenBank/DDBJ databases">
        <title>Metagenomic Characterization of a Microbial Community in Wastewater Detects High Levels of Antibiotic Resistance.</title>
        <authorList>
            <person name="Abrams M."/>
            <person name="Caldwell A."/>
            <person name="Vandaei E."/>
            <person name="Lee W."/>
            <person name="Perrott J."/>
            <person name="Khan S.Y."/>
            <person name="Ta J."/>
            <person name="Romero D."/>
            <person name="Nguyen V."/>
            <person name="Pourmand N."/>
            <person name="Ouverney C.C."/>
        </authorList>
    </citation>
    <scope>NUCLEOTIDE SEQUENCE</scope>
</reference>
<dbReference type="PANTHER" id="PTHR43792:SF1">
    <property type="entry name" value="N-ACETYLTRANSFERASE DOMAIN-CONTAINING PROTEIN"/>
    <property type="match status" value="1"/>
</dbReference>
<dbReference type="Pfam" id="PF13302">
    <property type="entry name" value="Acetyltransf_3"/>
    <property type="match status" value="1"/>
</dbReference>
<evidence type="ECO:0000259" key="1">
    <source>
        <dbReference type="PROSITE" id="PS51186"/>
    </source>
</evidence>
<dbReference type="SUPFAM" id="SSF55729">
    <property type="entry name" value="Acyl-CoA N-acyltransferases (Nat)"/>
    <property type="match status" value="1"/>
</dbReference>